<feature type="domain" description="Acetyl-coenzyme A synthetase N-terminal" evidence="4">
    <location>
        <begin position="14"/>
        <end position="69"/>
    </location>
</feature>
<dbReference type="PANTHER" id="PTHR43347:SF1">
    <property type="entry name" value="AMP-DEPENDENT SYNTHETASE_LIGASE DOMAIN-CONTAINING PROTEIN"/>
    <property type="match status" value="1"/>
</dbReference>
<dbReference type="Pfam" id="PF16177">
    <property type="entry name" value="ACAS_N"/>
    <property type="match status" value="1"/>
</dbReference>
<dbReference type="Proteomes" id="UP000001064">
    <property type="component" value="Unassembled WGS sequence"/>
</dbReference>
<dbReference type="SUPFAM" id="SSF56801">
    <property type="entry name" value="Acetyl-CoA synthetase-like"/>
    <property type="match status" value="1"/>
</dbReference>
<dbReference type="InterPro" id="IPR020845">
    <property type="entry name" value="AMP-binding_CS"/>
</dbReference>
<evidence type="ECO:0008006" key="7">
    <source>
        <dbReference type="Google" id="ProtNLM"/>
    </source>
</evidence>
<evidence type="ECO:0000313" key="6">
    <source>
        <dbReference type="Proteomes" id="UP000001064"/>
    </source>
</evidence>
<dbReference type="InterPro" id="IPR042099">
    <property type="entry name" value="ANL_N_sf"/>
</dbReference>
<dbReference type="InParanoid" id="F0ZPE3"/>
<dbReference type="Gene3D" id="3.40.50.12780">
    <property type="entry name" value="N-terminal domain of ligase-like"/>
    <property type="match status" value="1"/>
</dbReference>
<keyword evidence="6" id="KW-1185">Reference proteome</keyword>
<dbReference type="RefSeq" id="XP_003289292.1">
    <property type="nucleotide sequence ID" value="XM_003289244.1"/>
</dbReference>
<dbReference type="InterPro" id="IPR000873">
    <property type="entry name" value="AMP-dep_synth/lig_dom"/>
</dbReference>
<dbReference type="GeneID" id="10502178"/>
<feature type="domain" description="AMP-dependent synthetase/ligase" evidence="2">
    <location>
        <begin position="75"/>
        <end position="463"/>
    </location>
</feature>
<evidence type="ECO:0000259" key="4">
    <source>
        <dbReference type="Pfam" id="PF16177"/>
    </source>
</evidence>
<gene>
    <name evidence="5" type="ORF">DICPUDRAFT_80058</name>
</gene>
<evidence type="ECO:0000313" key="5">
    <source>
        <dbReference type="EMBL" id="EGC34188.1"/>
    </source>
</evidence>
<comment type="similarity">
    <text evidence="1">Belongs to the ATP-dependent AMP-binding enzyme family.</text>
</comment>
<dbReference type="KEGG" id="dpp:DICPUDRAFT_80058"/>
<dbReference type="VEuPathDB" id="AmoebaDB:DICPUDRAFT_80058"/>
<dbReference type="AlphaFoldDB" id="F0ZPE3"/>
<evidence type="ECO:0000259" key="3">
    <source>
        <dbReference type="Pfam" id="PF13193"/>
    </source>
</evidence>
<dbReference type="InterPro" id="IPR025110">
    <property type="entry name" value="AMP-bd_C"/>
</dbReference>
<dbReference type="Gene3D" id="3.30.300.30">
    <property type="match status" value="1"/>
</dbReference>
<accession>F0ZPE3</accession>
<dbReference type="FunCoup" id="F0ZPE3">
    <property type="interactions" value="1"/>
</dbReference>
<dbReference type="EMBL" id="GL871108">
    <property type="protein sequence ID" value="EGC34188.1"/>
    <property type="molecule type" value="Genomic_DNA"/>
</dbReference>
<reference evidence="6" key="1">
    <citation type="journal article" date="2011" name="Genome Biol.">
        <title>Comparative genomics of the social amoebae Dictyostelium discoideum and Dictyostelium purpureum.</title>
        <authorList>
            <consortium name="US DOE Joint Genome Institute (JGI-PGF)"/>
            <person name="Sucgang R."/>
            <person name="Kuo A."/>
            <person name="Tian X."/>
            <person name="Salerno W."/>
            <person name="Parikh A."/>
            <person name="Feasley C.L."/>
            <person name="Dalin E."/>
            <person name="Tu H."/>
            <person name="Huang E."/>
            <person name="Barry K."/>
            <person name="Lindquist E."/>
            <person name="Shapiro H."/>
            <person name="Bruce D."/>
            <person name="Schmutz J."/>
            <person name="Salamov A."/>
            <person name="Fey P."/>
            <person name="Gaudet P."/>
            <person name="Anjard C."/>
            <person name="Babu M.M."/>
            <person name="Basu S."/>
            <person name="Bushmanova Y."/>
            <person name="van der Wel H."/>
            <person name="Katoh-Kurasawa M."/>
            <person name="Dinh C."/>
            <person name="Coutinho P.M."/>
            <person name="Saito T."/>
            <person name="Elias M."/>
            <person name="Schaap P."/>
            <person name="Kay R.R."/>
            <person name="Henrissat B."/>
            <person name="Eichinger L."/>
            <person name="Rivero F."/>
            <person name="Putnam N.H."/>
            <person name="West C.M."/>
            <person name="Loomis W.F."/>
            <person name="Chisholm R.L."/>
            <person name="Shaulsky G."/>
            <person name="Strassmann J.E."/>
            <person name="Queller D.C."/>
            <person name="Kuspa A."/>
            <person name="Grigoriev I.V."/>
        </authorList>
    </citation>
    <scope>NUCLEOTIDE SEQUENCE [LARGE SCALE GENOMIC DNA]</scope>
    <source>
        <strain evidence="6">QSDP1</strain>
    </source>
</reference>
<dbReference type="STRING" id="5786.F0ZPE3"/>
<organism evidence="5 6">
    <name type="scientific">Dictyostelium purpureum</name>
    <name type="common">Slime mold</name>
    <dbReference type="NCBI Taxonomy" id="5786"/>
    <lineage>
        <taxon>Eukaryota</taxon>
        <taxon>Amoebozoa</taxon>
        <taxon>Evosea</taxon>
        <taxon>Eumycetozoa</taxon>
        <taxon>Dictyostelia</taxon>
        <taxon>Dictyosteliales</taxon>
        <taxon>Dictyosteliaceae</taxon>
        <taxon>Dictyostelium</taxon>
    </lineage>
</organism>
<evidence type="ECO:0000256" key="1">
    <source>
        <dbReference type="ARBA" id="ARBA00006432"/>
    </source>
</evidence>
<dbReference type="PANTHER" id="PTHR43347">
    <property type="entry name" value="ACYL-COA SYNTHETASE"/>
    <property type="match status" value="1"/>
</dbReference>
<evidence type="ECO:0000259" key="2">
    <source>
        <dbReference type="Pfam" id="PF00501"/>
    </source>
</evidence>
<dbReference type="Pfam" id="PF00501">
    <property type="entry name" value="AMP-binding"/>
    <property type="match status" value="1"/>
</dbReference>
<dbReference type="Pfam" id="PF13193">
    <property type="entry name" value="AMP-binding_C"/>
    <property type="match status" value="1"/>
</dbReference>
<dbReference type="InterPro" id="IPR045851">
    <property type="entry name" value="AMP-bd_C_sf"/>
</dbReference>
<protein>
    <recommendedName>
        <fullName evidence="7">AMP-dependent synthetase/ligase domain-containing protein</fullName>
    </recommendedName>
</protein>
<dbReference type="GO" id="GO:0050218">
    <property type="term" value="F:propionate-CoA ligase activity"/>
    <property type="evidence" value="ECO:0000318"/>
    <property type="project" value="GO_Central"/>
</dbReference>
<proteinExistence type="inferred from homology"/>
<dbReference type="OrthoDB" id="1706066at2759"/>
<dbReference type="PROSITE" id="PS00455">
    <property type="entry name" value="AMP_BINDING"/>
    <property type="match status" value="1"/>
</dbReference>
<dbReference type="InterPro" id="IPR032387">
    <property type="entry name" value="ACAS_N"/>
</dbReference>
<feature type="domain" description="AMP-binding enzyme C-terminal" evidence="3">
    <location>
        <begin position="531"/>
        <end position="611"/>
    </location>
</feature>
<sequence length="659" mass="74764">MITQQYQLSKPFNYENDYEYSIQNPISFWDEVAKQNIIWDKPFETTYENKENNNDEWFKGGLINTCYNVLDKHIANGKGEETAFIHEIPLKGITKKITYQELYEKVCKFSSGLKELGVKKGDVILVYLPNSIENVITMLSCARIGAIHNVVFGGEMSGNLIDNIEECKPKLIITTIGGYVFERIVNFLSTIKETLKISKHKISRVVVLNRPEFENDFKEELNDQIFIDWNNLIENVKPLKEYEVVESHHPLYIMYTSGSTSKPKGIVRETGDHLVMLDYFIRNSNGLKEGDTYLNLASLGWVSGVARSVYGCLLVGARSILVEGSFKNQVKGFWGLVEKYNVTHLTATPSKIRGFIKDDKNGEISSQFNLSSLKKVTIASEKLQLETLKYLEVVIKRPIICNEYGQTETGILSIGYPSLQVPIRKDSIGKPIPGYQIKIISKNEKGQVIELGPNEIGEIVIKLPLPPALVKRLYGDNESKSLYNSQYINEYPGYFNNGDSGYIDNEGYIFYTSRSGDSISVSAYTINCGVIESEIFKHQNINDCCVIGIDDEISFQKPLTLLILQNDVKNDEELEKLKSEINNLVQSKLSICLEIENLIIVKRLPKTRTSKKIKNVITKIFNGKDYQIPASIADASVITELVEEYNKYKKTLNKNLLQI</sequence>
<dbReference type="eggNOG" id="KOG1175">
    <property type="taxonomic scope" value="Eukaryota"/>
</dbReference>
<name>F0ZPE3_DICPU</name>